<evidence type="ECO:0000256" key="4">
    <source>
        <dbReference type="ARBA" id="ARBA00022980"/>
    </source>
</evidence>
<accession>A0A078KEQ7</accession>
<comment type="similarity">
    <text evidence="7">Belongs to the bacterial ribosomal protein bS20 family.</text>
</comment>
<dbReference type="InterPro" id="IPR002583">
    <property type="entry name" value="Ribosomal_bS20"/>
</dbReference>
<dbReference type="HAMAP" id="MF_00500">
    <property type="entry name" value="Ribosomal_bS20"/>
    <property type="match status" value="1"/>
</dbReference>
<keyword evidence="4 7" id="KW-0689">Ribosomal protein</keyword>
<sequence length="89" mass="10825">MKNIKKSRNREKNKIKKRLHNTSQRSMLRTFIKRILKAIEQKNYNISMLEFKKSQSILDRIADKDIISKKKIARIKKRIQYKIKKLIIN</sequence>
<dbReference type="GO" id="GO:0006412">
    <property type="term" value="P:translation"/>
    <property type="evidence" value="ECO:0007669"/>
    <property type="project" value="UniProtKB-UniRule"/>
</dbReference>
<dbReference type="Pfam" id="PF01649">
    <property type="entry name" value="Ribosomal_S20p"/>
    <property type="match status" value="1"/>
</dbReference>
<evidence type="ECO:0000256" key="7">
    <source>
        <dbReference type="HAMAP-Rule" id="MF_00500"/>
    </source>
</evidence>
<dbReference type="NCBIfam" id="TIGR00029">
    <property type="entry name" value="S20"/>
    <property type="match status" value="1"/>
</dbReference>
<protein>
    <recommendedName>
        <fullName evidence="6 7">Small ribosomal subunit protein bS20</fullName>
    </recommendedName>
</protein>
<dbReference type="Proteomes" id="UP000032420">
    <property type="component" value="Chromosome I"/>
</dbReference>
<dbReference type="AlphaFoldDB" id="A0A078KEQ7"/>
<keyword evidence="5 7" id="KW-0687">Ribonucleoprotein</keyword>
<keyword evidence="10" id="KW-1185">Reference proteome</keyword>
<dbReference type="GO" id="GO:0019843">
    <property type="term" value="F:rRNA binding"/>
    <property type="evidence" value="ECO:0007669"/>
    <property type="project" value="UniProtKB-UniRule"/>
</dbReference>
<dbReference type="HOGENOM" id="CLU_160655_4_0_6"/>
<comment type="function">
    <text evidence="1 7">Binds directly to 16S ribosomal RNA.</text>
</comment>
<evidence type="ECO:0000256" key="3">
    <source>
        <dbReference type="ARBA" id="ARBA00022884"/>
    </source>
</evidence>
<dbReference type="SUPFAM" id="SSF46992">
    <property type="entry name" value="Ribosomal protein S20"/>
    <property type="match status" value="1"/>
</dbReference>
<dbReference type="OrthoDB" id="9807974at2"/>
<organism evidence="9 10">
    <name type="scientific">Candidatus Johnevansia muelleri</name>
    <dbReference type="NCBI Taxonomy" id="1495769"/>
    <lineage>
        <taxon>Bacteria</taxon>
        <taxon>Pseudomonadati</taxon>
        <taxon>Pseudomonadota</taxon>
        <taxon>Gammaproteobacteria</taxon>
        <taxon>Candidatus Johnevansiales</taxon>
        <taxon>Candidatus Johnevansiaceae</taxon>
        <taxon>Candidatus Johnevansia</taxon>
    </lineage>
</organism>
<dbReference type="EMBL" id="LM655252">
    <property type="protein sequence ID" value="CDZ16482.1"/>
    <property type="molecule type" value="Genomic_DNA"/>
</dbReference>
<dbReference type="InterPro" id="IPR036510">
    <property type="entry name" value="Ribosomal_bS20_sf"/>
</dbReference>
<proteinExistence type="inferred from homology"/>
<feature type="compositionally biased region" description="Basic residues" evidence="8">
    <location>
        <begin position="1"/>
        <end position="20"/>
    </location>
</feature>
<evidence type="ECO:0000256" key="6">
    <source>
        <dbReference type="ARBA" id="ARBA00035136"/>
    </source>
</evidence>
<feature type="region of interest" description="Disordered" evidence="8">
    <location>
        <begin position="1"/>
        <end position="22"/>
    </location>
</feature>
<evidence type="ECO:0000256" key="2">
    <source>
        <dbReference type="ARBA" id="ARBA00022730"/>
    </source>
</evidence>
<reference evidence="10" key="1">
    <citation type="submission" date="2014-07" db="EMBL/GenBank/DDBJ databases">
        <authorList>
            <person name="Santos-Garcia D."/>
        </authorList>
    </citation>
    <scope>NUCLEOTIDE SEQUENCE [LARGE SCALE GENOMIC DNA]</scope>
</reference>
<evidence type="ECO:0000313" key="9">
    <source>
        <dbReference type="EMBL" id="CDZ16482.1"/>
    </source>
</evidence>
<dbReference type="GO" id="GO:1990904">
    <property type="term" value="C:ribonucleoprotein complex"/>
    <property type="evidence" value="ECO:0007669"/>
    <property type="project" value="UniProtKB-KW"/>
</dbReference>
<evidence type="ECO:0000256" key="1">
    <source>
        <dbReference type="ARBA" id="ARBA00003134"/>
    </source>
</evidence>
<dbReference type="Gene3D" id="1.20.58.110">
    <property type="entry name" value="Ribosomal protein S20"/>
    <property type="match status" value="1"/>
</dbReference>
<keyword evidence="3 7" id="KW-0694">RNA-binding</keyword>
<dbReference type="STRING" id="1495769.CEM_221"/>
<evidence type="ECO:0000313" key="10">
    <source>
        <dbReference type="Proteomes" id="UP000032420"/>
    </source>
</evidence>
<gene>
    <name evidence="7 9" type="primary">rpsT</name>
    <name evidence="9" type="ORF">CEM_221</name>
</gene>
<dbReference type="GO" id="GO:0005840">
    <property type="term" value="C:ribosome"/>
    <property type="evidence" value="ECO:0007669"/>
    <property type="project" value="UniProtKB-KW"/>
</dbReference>
<evidence type="ECO:0000256" key="8">
    <source>
        <dbReference type="SAM" id="MobiDB-lite"/>
    </source>
</evidence>
<dbReference type="GO" id="GO:0003735">
    <property type="term" value="F:structural constituent of ribosome"/>
    <property type="evidence" value="ECO:0007669"/>
    <property type="project" value="InterPro"/>
</dbReference>
<dbReference type="KEGG" id="eme:CEM_221"/>
<name>A0A078KEQ7_9GAMM</name>
<evidence type="ECO:0000256" key="5">
    <source>
        <dbReference type="ARBA" id="ARBA00023274"/>
    </source>
</evidence>
<keyword evidence="2 7" id="KW-0699">rRNA-binding</keyword>